<reference evidence="3" key="2">
    <citation type="submission" date="2025-09" db="UniProtKB">
        <authorList>
            <consortium name="Ensembl"/>
        </authorList>
    </citation>
    <scope>IDENTIFICATION</scope>
</reference>
<feature type="chain" id="PRO_5018618707" description="Ig-like domain-containing protein" evidence="1">
    <location>
        <begin position="23"/>
        <end position="178"/>
    </location>
</feature>
<dbReference type="SUPFAM" id="SSF48726">
    <property type="entry name" value="Immunoglobulin"/>
    <property type="match status" value="1"/>
</dbReference>
<dbReference type="InterPro" id="IPR013783">
    <property type="entry name" value="Ig-like_fold"/>
</dbReference>
<dbReference type="InterPro" id="IPR003599">
    <property type="entry name" value="Ig_sub"/>
</dbReference>
<evidence type="ECO:0000256" key="1">
    <source>
        <dbReference type="SAM" id="SignalP"/>
    </source>
</evidence>
<dbReference type="Proteomes" id="UP000257200">
    <property type="component" value="Unplaced"/>
</dbReference>
<dbReference type="Pfam" id="PF07686">
    <property type="entry name" value="V-set"/>
    <property type="match status" value="1"/>
</dbReference>
<keyword evidence="4" id="KW-1185">Reference proteome</keyword>
<dbReference type="AlphaFoldDB" id="A0A3Q1HHD6"/>
<reference evidence="3" key="1">
    <citation type="submission" date="2025-08" db="UniProtKB">
        <authorList>
            <consortium name="Ensembl"/>
        </authorList>
    </citation>
    <scope>IDENTIFICATION</scope>
</reference>
<keyword evidence="1" id="KW-0732">Signal</keyword>
<proteinExistence type="predicted"/>
<dbReference type="InterPro" id="IPR013106">
    <property type="entry name" value="Ig_V-set"/>
</dbReference>
<dbReference type="Gene3D" id="2.60.40.10">
    <property type="entry name" value="Immunoglobulins"/>
    <property type="match status" value="1"/>
</dbReference>
<evidence type="ECO:0000313" key="3">
    <source>
        <dbReference type="Ensembl" id="ENSAPOP00000027895.1"/>
    </source>
</evidence>
<protein>
    <recommendedName>
        <fullName evidence="2">Ig-like domain-containing protein</fullName>
    </recommendedName>
</protein>
<feature type="signal peptide" evidence="1">
    <location>
        <begin position="1"/>
        <end position="22"/>
    </location>
</feature>
<dbReference type="GO" id="GO:0016020">
    <property type="term" value="C:membrane"/>
    <property type="evidence" value="ECO:0007669"/>
    <property type="project" value="InterPro"/>
</dbReference>
<evidence type="ECO:0000259" key="2">
    <source>
        <dbReference type="PROSITE" id="PS50835"/>
    </source>
</evidence>
<dbReference type="GO" id="GO:0038023">
    <property type="term" value="F:signaling receptor activity"/>
    <property type="evidence" value="ECO:0007669"/>
    <property type="project" value="InterPro"/>
</dbReference>
<dbReference type="SMART" id="SM00409">
    <property type="entry name" value="IG"/>
    <property type="match status" value="1"/>
</dbReference>
<organism evidence="3 4">
    <name type="scientific">Acanthochromis polyacanthus</name>
    <name type="common">spiny chromis</name>
    <dbReference type="NCBI Taxonomy" id="80966"/>
    <lineage>
        <taxon>Eukaryota</taxon>
        <taxon>Metazoa</taxon>
        <taxon>Chordata</taxon>
        <taxon>Craniata</taxon>
        <taxon>Vertebrata</taxon>
        <taxon>Euteleostomi</taxon>
        <taxon>Actinopterygii</taxon>
        <taxon>Neopterygii</taxon>
        <taxon>Teleostei</taxon>
        <taxon>Neoteleostei</taxon>
        <taxon>Acanthomorphata</taxon>
        <taxon>Ovalentaria</taxon>
        <taxon>Pomacentridae</taxon>
        <taxon>Acanthochromis</taxon>
    </lineage>
</organism>
<dbReference type="GO" id="GO:0002250">
    <property type="term" value="P:adaptive immune response"/>
    <property type="evidence" value="ECO:0007669"/>
    <property type="project" value="InterPro"/>
</dbReference>
<dbReference type="InterPro" id="IPR007110">
    <property type="entry name" value="Ig-like_dom"/>
</dbReference>
<name>A0A3Q1HHD6_9TELE</name>
<dbReference type="PANTHER" id="PTHR15343:SF0">
    <property type="entry name" value="T-CELL ANTIGEN CD7"/>
    <property type="match status" value="1"/>
</dbReference>
<dbReference type="PANTHER" id="PTHR15343">
    <property type="entry name" value="CD7"/>
    <property type="match status" value="1"/>
</dbReference>
<dbReference type="InParanoid" id="A0A3Q1HHD6"/>
<feature type="domain" description="Ig-like" evidence="2">
    <location>
        <begin position="18"/>
        <end position="101"/>
    </location>
</feature>
<sequence>MTLLCWCIMSLCLSVYPGGSVTLKCSSEECPQLITGFAAMYLYHEHTGQEEVLYYSSGSESSDNIALRQRYNGRIRTTGSFMNHSITISNLAVDDTGLYSCVYVKQVKYKVKCNLKWLLCFSLNRLPCIKTVQYMSSYVQLSLFHYLFQEQTTDHLISTARPRRTCGQFSSNESHKNK</sequence>
<dbReference type="InterPro" id="IPR039090">
    <property type="entry name" value="CD7"/>
</dbReference>
<dbReference type="PROSITE" id="PS50835">
    <property type="entry name" value="IG_LIKE"/>
    <property type="match status" value="1"/>
</dbReference>
<dbReference type="GeneTree" id="ENSGT00540000073399"/>
<dbReference type="InterPro" id="IPR036179">
    <property type="entry name" value="Ig-like_dom_sf"/>
</dbReference>
<accession>A0A3Q1HHD6</accession>
<evidence type="ECO:0000313" key="4">
    <source>
        <dbReference type="Proteomes" id="UP000257200"/>
    </source>
</evidence>
<dbReference type="Ensembl" id="ENSAPOT00000000053.1">
    <property type="protein sequence ID" value="ENSAPOP00000027895.1"/>
    <property type="gene ID" value="ENSAPOG00000012745.1"/>
</dbReference>